<protein>
    <submittedName>
        <fullName evidence="1">Uncharacterized protein</fullName>
    </submittedName>
</protein>
<dbReference type="EMBL" id="MPVP01000544">
    <property type="protein sequence ID" value="OMD01074.1"/>
    <property type="molecule type" value="Genomic_DNA"/>
</dbReference>
<organism evidence="1 2">
    <name type="scientific">Paenibacillus odorifer</name>
    <dbReference type="NCBI Taxonomy" id="189426"/>
    <lineage>
        <taxon>Bacteria</taxon>
        <taxon>Bacillati</taxon>
        <taxon>Bacillota</taxon>
        <taxon>Bacilli</taxon>
        <taxon>Bacillales</taxon>
        <taxon>Paenibacillaceae</taxon>
        <taxon>Paenibacillus</taxon>
    </lineage>
</organism>
<sequence>MDFFHLSKHQAVEENILVSSKIIYELLKSSMHIDELFLEYAHSRNLILSLNIERILYLSLAFLYSVNKVEITNNMVRRA</sequence>
<evidence type="ECO:0000313" key="1">
    <source>
        <dbReference type="EMBL" id="OMD01074.1"/>
    </source>
</evidence>
<proteinExistence type="predicted"/>
<dbReference type="InterPro" id="IPR046897">
    <property type="entry name" value="ABC-3C_MC6"/>
</dbReference>
<comment type="caution">
    <text evidence="1">The sequence shown here is derived from an EMBL/GenBank/DDBJ whole genome shotgun (WGS) entry which is preliminary data.</text>
</comment>
<dbReference type="Proteomes" id="UP000187158">
    <property type="component" value="Unassembled WGS sequence"/>
</dbReference>
<reference evidence="1 2" key="1">
    <citation type="submission" date="2016-11" db="EMBL/GenBank/DDBJ databases">
        <title>Paenibacillus species isolates.</title>
        <authorList>
            <person name="Beno S.M."/>
        </authorList>
    </citation>
    <scope>NUCLEOTIDE SEQUENCE [LARGE SCALE GENOMIC DNA]</scope>
    <source>
        <strain evidence="1 2">FSL H7-0433</strain>
    </source>
</reference>
<gene>
    <name evidence="1" type="ORF">BSO21_32620</name>
</gene>
<name>A0ABX3GDC6_9BACL</name>
<accession>A0ABX3GDC6</accession>
<evidence type="ECO:0000313" key="2">
    <source>
        <dbReference type="Proteomes" id="UP000187158"/>
    </source>
</evidence>
<dbReference type="RefSeq" id="WP_076220832.1">
    <property type="nucleotide sequence ID" value="NZ_MPVP01000544.1"/>
</dbReference>
<dbReference type="Pfam" id="PF20293">
    <property type="entry name" value="MC6"/>
    <property type="match status" value="1"/>
</dbReference>
<keyword evidence="2" id="KW-1185">Reference proteome</keyword>